<accession>A0ACC0MZK2</accession>
<sequence length="1337" mass="146231">MATKSSSDPSRPHQRLLGKVALVTGGATGIGESIVRLFHDNGAKVCIVDIQDNLGQHLCETLGGDQSTCFFHCDVTVEDNVHRAVDFAVDKFGTLDIMVNNAGLAGVPSPDIRNVDLSEFEKVFNVNVKGVFLGMKHAARIMIPLMKGSIISLCSVSSAIGGLGPHAYTGSKHAVSGLTKSVAAELGKYGIRVNCVSPYAVATSLALAHLPEEERTEDAMVGFRDFVGRNANLQGVELTTDDVANAVLFLASEESSEMKIIDLEMYSLLPNTALDYFAKFTGLKESKHPHPPSLKTLNSLYHLSFQIQTMASVSQSPWFCTVRPTNFNLSSTKSKPISLSYKTLKVSSSSSSNSEPSPPNSSNPPENSSEAEARIKLAFAKAKAYKESVKSNPTPKIVQNPVSEYTDTGSGNGGSTAEVPLSVRILMEKAKEYEIKQDVFVGGDGIGEKSEAFSVSENPLHLGTRKDGFVSEFTPVNNQEVTPSLKLAMEKAKEYKKNKGVTGSGKLVEDSQTISGLKGGDGSEKIVAKKEDPKISSIDFLGLDFADKKKSRGLLARLNPVADPSQEGDFPEVEILVGDPSKFGTTTVSQPKSAEDDNPVVYEPKLSTWGASPKTAEEDDPDIYEPKISTWGGSPSYKNISKTEGDFPEVEILVGDPSKLGTRRVSQPKSAEEDNHVVYKPKVSTWGASPSPRNISETEENFPEVEILVGNPSKFGAVRGSNPKTTEEDDPDVYKPKVSTWGGSPSHRNISKTEGDFPEVEILVGDPSKFGTRRVSPPKSVEEDNHVVCKPKVSTWGASPSPRNILETEENFPEVEILVGDPSKFGAVTGSNPKTTEEDDPDVYKPKVSTWGGSPSYKNISKTEGDFPEVEILVGDPSKFGTYRVSQPKSVEEDSHVVYKTKVSTWGASPSPRNILETEENFPEVEILVGDPSKFGSTTLSESKSTEEDDPDVYEPKYSTWGASPNTRNISKTEGDFPEVEILVGDPSRCGKSKVSEPKTTEEDDYEVCKPKVPTLGASPSPTNILKTKGDFPEAKILVGSPTKFGTVTVSEPKTTEEDNLDIYIPKVSSWGVFPRPRNISKAYGGGRTIRPGEVLETAEVQAAKDARTRELVAAYRRKRDSSIDPKLKSECEEALKDGDSLMDIGKLKEALPFYEAVMDKITFQTELHGLAALHWAICQDSLTRPHRKQNWNVETLKQRLNVKCYWLTPSFFLLFWDPGFLAVDCIAEETQVRVHKEARIMYLKLKSHSNVNVKRMAKHFSFSFEAMAMMNVKSTTLAPINLGYQNYFEAFAEDKANYSPKDAEVEEGALNQVLLYMFFLVSPIFIVLLIALQKRI</sequence>
<reference evidence="1" key="1">
    <citation type="submission" date="2022-02" db="EMBL/GenBank/DDBJ databases">
        <title>Plant Genome Project.</title>
        <authorList>
            <person name="Zhang R.-G."/>
        </authorList>
    </citation>
    <scope>NUCLEOTIDE SEQUENCE</scope>
    <source>
        <strain evidence="1">AT1</strain>
    </source>
</reference>
<organism evidence="1 2">
    <name type="scientific">Rhododendron molle</name>
    <name type="common">Chinese azalea</name>
    <name type="synonym">Azalea mollis</name>
    <dbReference type="NCBI Taxonomy" id="49168"/>
    <lineage>
        <taxon>Eukaryota</taxon>
        <taxon>Viridiplantae</taxon>
        <taxon>Streptophyta</taxon>
        <taxon>Embryophyta</taxon>
        <taxon>Tracheophyta</taxon>
        <taxon>Spermatophyta</taxon>
        <taxon>Magnoliopsida</taxon>
        <taxon>eudicotyledons</taxon>
        <taxon>Gunneridae</taxon>
        <taxon>Pentapetalae</taxon>
        <taxon>asterids</taxon>
        <taxon>Ericales</taxon>
        <taxon>Ericaceae</taxon>
        <taxon>Ericoideae</taxon>
        <taxon>Rhodoreae</taxon>
        <taxon>Rhododendron</taxon>
    </lineage>
</organism>
<comment type="caution">
    <text evidence="1">The sequence shown here is derived from an EMBL/GenBank/DDBJ whole genome shotgun (WGS) entry which is preliminary data.</text>
</comment>
<proteinExistence type="predicted"/>
<dbReference type="EMBL" id="CM046394">
    <property type="protein sequence ID" value="KAI8545922.1"/>
    <property type="molecule type" value="Genomic_DNA"/>
</dbReference>
<gene>
    <name evidence="1" type="ORF">RHMOL_Rhmol07G0075100</name>
</gene>
<dbReference type="Proteomes" id="UP001062846">
    <property type="component" value="Chromosome 7"/>
</dbReference>
<name>A0ACC0MZK2_RHOML</name>
<evidence type="ECO:0000313" key="2">
    <source>
        <dbReference type="Proteomes" id="UP001062846"/>
    </source>
</evidence>
<keyword evidence="2" id="KW-1185">Reference proteome</keyword>
<evidence type="ECO:0000313" key="1">
    <source>
        <dbReference type="EMBL" id="KAI8545922.1"/>
    </source>
</evidence>
<protein>
    <submittedName>
        <fullName evidence="1">Uncharacterized protein</fullName>
    </submittedName>
</protein>